<sequence>MTATPQGRQSAEARRERRLLVRAGSGITWLGVRAVDHVHPRPVFAAWTGSVFVFASNAGAATTAHLDADGSASLGIDLSTLRLVVEGHAARIVTATGLADASTVFREVYDWPTTVAGAPLRRPALPRLRPHPGPRLRLPHRGPGAPRPLPLVIMRRRRSCRR</sequence>
<dbReference type="InterPro" id="IPR012349">
    <property type="entry name" value="Split_barrel_FMN-bd"/>
</dbReference>
<proteinExistence type="predicted"/>
<comment type="caution">
    <text evidence="2">The sequence shown here is derived from an EMBL/GenBank/DDBJ whole genome shotgun (WGS) entry which is preliminary data.</text>
</comment>
<evidence type="ECO:0000313" key="3">
    <source>
        <dbReference type="Proteomes" id="UP001595696"/>
    </source>
</evidence>
<accession>A0ABV8E3K2</accession>
<organism evidence="2 3">
    <name type="scientific">Nocardia jiangsuensis</name>
    <dbReference type="NCBI Taxonomy" id="1691563"/>
    <lineage>
        <taxon>Bacteria</taxon>
        <taxon>Bacillati</taxon>
        <taxon>Actinomycetota</taxon>
        <taxon>Actinomycetes</taxon>
        <taxon>Mycobacteriales</taxon>
        <taxon>Nocardiaceae</taxon>
        <taxon>Nocardia</taxon>
    </lineage>
</organism>
<dbReference type="Proteomes" id="UP001595696">
    <property type="component" value="Unassembled WGS sequence"/>
</dbReference>
<gene>
    <name evidence="2" type="ORF">ACFO0B_29410</name>
</gene>
<protein>
    <recommendedName>
        <fullName evidence="4">Pyridoxamine 5'-phosphate oxidase</fullName>
    </recommendedName>
</protein>
<dbReference type="EMBL" id="JBHSAX010000033">
    <property type="protein sequence ID" value="MFC3966126.1"/>
    <property type="molecule type" value="Genomic_DNA"/>
</dbReference>
<feature type="region of interest" description="Disordered" evidence="1">
    <location>
        <begin position="123"/>
        <end position="149"/>
    </location>
</feature>
<dbReference type="SUPFAM" id="SSF50475">
    <property type="entry name" value="FMN-binding split barrel"/>
    <property type="match status" value="1"/>
</dbReference>
<evidence type="ECO:0008006" key="4">
    <source>
        <dbReference type="Google" id="ProtNLM"/>
    </source>
</evidence>
<reference evidence="3" key="1">
    <citation type="journal article" date="2019" name="Int. J. Syst. Evol. Microbiol.">
        <title>The Global Catalogue of Microorganisms (GCM) 10K type strain sequencing project: providing services to taxonomists for standard genome sequencing and annotation.</title>
        <authorList>
            <consortium name="The Broad Institute Genomics Platform"/>
            <consortium name="The Broad Institute Genome Sequencing Center for Infectious Disease"/>
            <person name="Wu L."/>
            <person name="Ma J."/>
        </authorList>
    </citation>
    <scope>NUCLEOTIDE SEQUENCE [LARGE SCALE GENOMIC DNA]</scope>
    <source>
        <strain evidence="3">CGMCC 4.7330</strain>
    </source>
</reference>
<name>A0ABV8E3K2_9NOCA</name>
<evidence type="ECO:0000256" key="1">
    <source>
        <dbReference type="SAM" id="MobiDB-lite"/>
    </source>
</evidence>
<evidence type="ECO:0000313" key="2">
    <source>
        <dbReference type="EMBL" id="MFC3966126.1"/>
    </source>
</evidence>
<dbReference type="RefSeq" id="WP_378616577.1">
    <property type="nucleotide sequence ID" value="NZ_JBHSAX010000033.1"/>
</dbReference>
<feature type="compositionally biased region" description="Basic residues" evidence="1">
    <location>
        <begin position="128"/>
        <end position="140"/>
    </location>
</feature>
<keyword evidence="3" id="KW-1185">Reference proteome</keyword>
<dbReference type="Gene3D" id="2.30.110.10">
    <property type="entry name" value="Electron Transport, Fmn-binding Protein, Chain A"/>
    <property type="match status" value="1"/>
</dbReference>